<comment type="caution">
    <text evidence="1">The sequence shown here is derived from an EMBL/GenBank/DDBJ whole genome shotgun (WGS) entry which is preliminary data.</text>
</comment>
<reference evidence="1 2" key="1">
    <citation type="submission" date="2020-08" db="EMBL/GenBank/DDBJ databases">
        <title>Genomic Encyclopedia of Type Strains, Phase IV (KMG-IV): sequencing the most valuable type-strain genomes for metagenomic binning, comparative biology and taxonomic classification.</title>
        <authorList>
            <person name="Goeker M."/>
        </authorList>
    </citation>
    <scope>NUCLEOTIDE SEQUENCE [LARGE SCALE GENOMIC DNA]</scope>
    <source>
        <strain evidence="1 2">DSM 25622</strain>
    </source>
</reference>
<evidence type="ECO:0000313" key="1">
    <source>
        <dbReference type="EMBL" id="MBB5695957.1"/>
    </source>
</evidence>
<dbReference type="AlphaFoldDB" id="A0A840YHM8"/>
<name>A0A840YHM8_9PROT</name>
<dbReference type="RefSeq" id="WP_184521110.1">
    <property type="nucleotide sequence ID" value="NZ_JACIJD010000026.1"/>
</dbReference>
<accession>A0A840YHM8</accession>
<gene>
    <name evidence="1" type="ORF">FHS87_004025</name>
</gene>
<evidence type="ECO:0000313" key="2">
    <source>
        <dbReference type="Proteomes" id="UP000580654"/>
    </source>
</evidence>
<sequence length="126" mass="13499">MSDIEFTVAGLTNLDILELKGLLKKEGSVVDIETRKRAPEPGKYNDPALATALVKIAVDNAPVVLPTLVSALAIWIAKGKKAGRMRGKSIEVSLKGIKIATYEAENFQEADGTAILNKLSLPNNKV</sequence>
<dbReference type="EMBL" id="JACIJD010000026">
    <property type="protein sequence ID" value="MBB5695957.1"/>
    <property type="molecule type" value="Genomic_DNA"/>
</dbReference>
<protein>
    <submittedName>
        <fullName evidence="1">Uncharacterized protein</fullName>
    </submittedName>
</protein>
<keyword evidence="2" id="KW-1185">Reference proteome</keyword>
<dbReference type="Proteomes" id="UP000580654">
    <property type="component" value="Unassembled WGS sequence"/>
</dbReference>
<proteinExistence type="predicted"/>
<organism evidence="1 2">
    <name type="scientific">Muricoccus pecuniae</name>
    <dbReference type="NCBI Taxonomy" id="693023"/>
    <lineage>
        <taxon>Bacteria</taxon>
        <taxon>Pseudomonadati</taxon>
        <taxon>Pseudomonadota</taxon>
        <taxon>Alphaproteobacteria</taxon>
        <taxon>Acetobacterales</taxon>
        <taxon>Roseomonadaceae</taxon>
        <taxon>Muricoccus</taxon>
    </lineage>
</organism>